<name>A0A7J3KG28_STAMA</name>
<organism evidence="2">
    <name type="scientific">Staphylothermus marinus</name>
    <dbReference type="NCBI Taxonomy" id="2280"/>
    <lineage>
        <taxon>Archaea</taxon>
        <taxon>Thermoproteota</taxon>
        <taxon>Thermoprotei</taxon>
        <taxon>Desulfurococcales</taxon>
        <taxon>Desulfurococcaceae</taxon>
        <taxon>Staphylothermus</taxon>
    </lineage>
</organism>
<feature type="compositionally biased region" description="Acidic residues" evidence="1">
    <location>
        <begin position="97"/>
        <end position="120"/>
    </location>
</feature>
<evidence type="ECO:0000313" key="2">
    <source>
        <dbReference type="EMBL" id="HGQ59811.1"/>
    </source>
</evidence>
<dbReference type="AlphaFoldDB" id="A0A7J3KG28"/>
<evidence type="ECO:0000256" key="1">
    <source>
        <dbReference type="SAM" id="MobiDB-lite"/>
    </source>
</evidence>
<gene>
    <name evidence="2" type="ORF">ENU09_03765</name>
</gene>
<protein>
    <submittedName>
        <fullName evidence="2">Uncharacterized protein</fullName>
    </submittedName>
</protein>
<accession>A0A7J3KG28</accession>
<dbReference type="EMBL" id="DTBE01000101">
    <property type="protein sequence ID" value="HGQ59811.1"/>
    <property type="molecule type" value="Genomic_DNA"/>
</dbReference>
<reference evidence="2" key="1">
    <citation type="journal article" date="2020" name="mSystems">
        <title>Genome- and Community-Level Interaction Insights into Carbon Utilization and Element Cycling Functions of Hydrothermarchaeota in Hydrothermal Sediment.</title>
        <authorList>
            <person name="Zhou Z."/>
            <person name="Liu Y."/>
            <person name="Xu W."/>
            <person name="Pan J."/>
            <person name="Luo Z.H."/>
            <person name="Li M."/>
        </authorList>
    </citation>
    <scope>NUCLEOTIDE SEQUENCE [LARGE SCALE GENOMIC DNA]</scope>
    <source>
        <strain evidence="2">SpSt-638</strain>
    </source>
</reference>
<proteinExistence type="predicted"/>
<feature type="region of interest" description="Disordered" evidence="1">
    <location>
        <begin position="93"/>
        <end position="120"/>
    </location>
</feature>
<comment type="caution">
    <text evidence="2">The sequence shown here is derived from an EMBL/GenBank/DDBJ whole genome shotgun (WGS) entry which is preliminary data.</text>
</comment>
<sequence length="120" mass="14036">MEMEIEKLYGKVKAFLNIPMVREELFKRSTNLEGFKVFLNTLFGRDLSDSEIQGILNRLVKDGTVIVYTKENEILIAFVYGTVEKEHELVYETKETEELEEEPEESIEIEVEEESEKPEV</sequence>